<dbReference type="Gene3D" id="3.40.50.360">
    <property type="match status" value="1"/>
</dbReference>
<comment type="similarity">
    <text evidence="4">Belongs to the oxidoreductase MdaB family.</text>
</comment>
<reference evidence="6 7" key="1">
    <citation type="submission" date="2018-09" db="EMBL/GenBank/DDBJ databases">
        <title>Cohnella cavernae sp. nov., isolated from a karst cave.</title>
        <authorList>
            <person name="Zhu H."/>
        </authorList>
    </citation>
    <scope>NUCLEOTIDE SEQUENCE [LARGE SCALE GENOMIC DNA]</scope>
    <source>
        <strain evidence="6 7">K2E09-144</strain>
    </source>
</reference>
<keyword evidence="7" id="KW-1185">Reference proteome</keyword>
<organism evidence="6 7">
    <name type="scientific">Cohnella faecalis</name>
    <dbReference type="NCBI Taxonomy" id="2315694"/>
    <lineage>
        <taxon>Bacteria</taxon>
        <taxon>Bacillati</taxon>
        <taxon>Bacillota</taxon>
        <taxon>Bacilli</taxon>
        <taxon>Bacillales</taxon>
        <taxon>Paenibacillaceae</taxon>
        <taxon>Cohnella</taxon>
    </lineage>
</organism>
<evidence type="ECO:0000256" key="4">
    <source>
        <dbReference type="ARBA" id="ARBA00037981"/>
    </source>
</evidence>
<protein>
    <submittedName>
        <fullName evidence="6">Flavodoxin family protein</fullName>
    </submittedName>
</protein>
<feature type="domain" description="Flavodoxin-like fold" evidence="5">
    <location>
        <begin position="2"/>
        <end position="170"/>
    </location>
</feature>
<evidence type="ECO:0000313" key="7">
    <source>
        <dbReference type="Proteomes" id="UP000266340"/>
    </source>
</evidence>
<dbReference type="Proteomes" id="UP000266340">
    <property type="component" value="Unassembled WGS sequence"/>
</dbReference>
<dbReference type="OrthoDB" id="9798454at2"/>
<dbReference type="EMBL" id="QXJM01000015">
    <property type="protein sequence ID" value="RIE05187.1"/>
    <property type="molecule type" value="Genomic_DNA"/>
</dbReference>
<evidence type="ECO:0000256" key="2">
    <source>
        <dbReference type="ARBA" id="ARBA00022630"/>
    </source>
</evidence>
<accession>A0A398CZA8</accession>
<keyword evidence="2" id="KW-0285">Flavoprotein</keyword>
<comment type="caution">
    <text evidence="6">The sequence shown here is derived from an EMBL/GenBank/DDBJ whole genome shotgun (WGS) entry which is preliminary data.</text>
</comment>
<dbReference type="RefSeq" id="WP_119147567.1">
    <property type="nucleotide sequence ID" value="NZ_JBHSOV010000044.1"/>
</dbReference>
<proteinExistence type="inferred from homology"/>
<keyword evidence="3" id="KW-0274">FAD</keyword>
<dbReference type="InterPro" id="IPR029039">
    <property type="entry name" value="Flavoprotein-like_sf"/>
</dbReference>
<dbReference type="PANTHER" id="PTHR46305">
    <property type="match status" value="1"/>
</dbReference>
<comment type="cofactor">
    <cofactor evidence="1">
        <name>FAD</name>
        <dbReference type="ChEBI" id="CHEBI:57692"/>
    </cofactor>
</comment>
<evidence type="ECO:0000256" key="1">
    <source>
        <dbReference type="ARBA" id="ARBA00001974"/>
    </source>
</evidence>
<dbReference type="Pfam" id="PF02525">
    <property type="entry name" value="Flavodoxin_2"/>
    <property type="match status" value="1"/>
</dbReference>
<dbReference type="InterPro" id="IPR003680">
    <property type="entry name" value="Flavodoxin_fold"/>
</dbReference>
<gene>
    <name evidence="6" type="ORF">D3H35_02115</name>
</gene>
<evidence type="ECO:0000313" key="6">
    <source>
        <dbReference type="EMBL" id="RIE05187.1"/>
    </source>
</evidence>
<name>A0A398CZA8_9BACL</name>
<evidence type="ECO:0000259" key="5">
    <source>
        <dbReference type="Pfam" id="PF02525"/>
    </source>
</evidence>
<sequence>MKNILILNGHQKYNSTDGKLNRTLVEEMLASLRPVHNVQLTVLQDGYRIEDERQRFLRSDVVIFQTPIYWFNVPGLLKTFMDEVYEYGTFFKGTDSYGTGGLLTDKEYMFSATWNAPEHAFNDPSQFFQGGGLEDALAHLHRTQRYIGMKPLKSYACYDVIKNPSIDKFVSGLRAHLREIGLV</sequence>
<dbReference type="AlphaFoldDB" id="A0A398CZA8"/>
<evidence type="ECO:0000256" key="3">
    <source>
        <dbReference type="ARBA" id="ARBA00022827"/>
    </source>
</evidence>
<dbReference type="SUPFAM" id="SSF52218">
    <property type="entry name" value="Flavoproteins"/>
    <property type="match status" value="1"/>
</dbReference>
<dbReference type="InterPro" id="IPR052397">
    <property type="entry name" value="NADPH-QR_MdaB"/>
</dbReference>
<dbReference type="PANTHER" id="PTHR46305:SF3">
    <property type="entry name" value="NADPH:QUINONE OXIDOREDUCTASE MDAB"/>
    <property type="match status" value="1"/>
</dbReference>